<gene>
    <name evidence="3" type="ORF">PYW07_013386</name>
</gene>
<dbReference type="Gene3D" id="3.30.70.1820">
    <property type="entry name" value="L1 transposable element, RRM domain"/>
    <property type="match status" value="1"/>
</dbReference>
<keyword evidence="1" id="KW-0175">Coiled coil</keyword>
<evidence type="ECO:0000313" key="4">
    <source>
        <dbReference type="Proteomes" id="UP001231518"/>
    </source>
</evidence>
<reference evidence="3" key="1">
    <citation type="submission" date="2023-03" db="EMBL/GenBank/DDBJ databases">
        <title>Chromosome-level genomes of two armyworms, Mythimna separata and Mythimna loreyi, provide insights into the biosynthesis and reception of sex pheromones.</title>
        <authorList>
            <person name="Zhao H."/>
        </authorList>
    </citation>
    <scope>NUCLEOTIDE SEQUENCE</scope>
    <source>
        <strain evidence="3">BeijingLab</strain>
        <tissue evidence="3">Pupa</tissue>
    </source>
</reference>
<dbReference type="InterPro" id="IPR057251">
    <property type="entry name" value="FP_C"/>
</dbReference>
<proteinExistence type="predicted"/>
<feature type="coiled-coil region" evidence="1">
    <location>
        <begin position="52"/>
        <end position="86"/>
    </location>
</feature>
<keyword evidence="4" id="KW-1185">Reference proteome</keyword>
<dbReference type="AlphaFoldDB" id="A0AAD8DJJ7"/>
<dbReference type="Proteomes" id="UP001231518">
    <property type="component" value="Chromosome 31"/>
</dbReference>
<feature type="domain" description="FP protein C-terminal" evidence="2">
    <location>
        <begin position="187"/>
        <end position="239"/>
    </location>
</feature>
<sequence>MSAKFNKTIITTISKELAPIKREIADIVESMSFMNKKFEDMMKAHELSREIITKLELENTDLKVTVEELNDRLANLEQQSRSNNIELQCVPENKKENVYNIVTQLARVVNCEIGERDILHCTRIAKVNPSSNRPRSIIVQLASPRMRDHLLAATIKYNQANPQEKLNCSHLGYAGPKSPVFVAEHLSPANKALQAATRIKAREKNYKYVWVRNGRIFVRKTDGADYIQIRNKSSLSKIV</sequence>
<dbReference type="Pfam" id="PF25298">
    <property type="entry name" value="Baculo_FP_2nd"/>
    <property type="match status" value="1"/>
</dbReference>
<name>A0AAD8DJJ7_MYTSE</name>
<organism evidence="3 4">
    <name type="scientific">Mythimna separata</name>
    <name type="common">Oriental armyworm</name>
    <name type="synonym">Pseudaletia separata</name>
    <dbReference type="NCBI Taxonomy" id="271217"/>
    <lineage>
        <taxon>Eukaryota</taxon>
        <taxon>Metazoa</taxon>
        <taxon>Ecdysozoa</taxon>
        <taxon>Arthropoda</taxon>
        <taxon>Hexapoda</taxon>
        <taxon>Insecta</taxon>
        <taxon>Pterygota</taxon>
        <taxon>Neoptera</taxon>
        <taxon>Endopterygota</taxon>
        <taxon>Lepidoptera</taxon>
        <taxon>Glossata</taxon>
        <taxon>Ditrysia</taxon>
        <taxon>Noctuoidea</taxon>
        <taxon>Noctuidae</taxon>
        <taxon>Noctuinae</taxon>
        <taxon>Hadenini</taxon>
        <taxon>Mythimna</taxon>
    </lineage>
</organism>
<comment type="caution">
    <text evidence="3">The sequence shown here is derived from an EMBL/GenBank/DDBJ whole genome shotgun (WGS) entry which is preliminary data.</text>
</comment>
<evidence type="ECO:0000259" key="2">
    <source>
        <dbReference type="Pfam" id="PF25298"/>
    </source>
</evidence>
<dbReference type="EMBL" id="JARGEI010000032">
    <property type="protein sequence ID" value="KAJ8704092.1"/>
    <property type="molecule type" value="Genomic_DNA"/>
</dbReference>
<evidence type="ECO:0000256" key="1">
    <source>
        <dbReference type="SAM" id="Coils"/>
    </source>
</evidence>
<protein>
    <recommendedName>
        <fullName evidence="2">FP protein C-terminal domain-containing protein</fullName>
    </recommendedName>
</protein>
<evidence type="ECO:0000313" key="3">
    <source>
        <dbReference type="EMBL" id="KAJ8704092.1"/>
    </source>
</evidence>
<accession>A0AAD8DJJ7</accession>